<dbReference type="InterPro" id="IPR011604">
    <property type="entry name" value="PDDEXK-like_dom_sf"/>
</dbReference>
<accession>A0A8S5VHT0</accession>
<sequence>MPFVFNPHRNLIGQHALLSASKYHWTRYDDEKFVTSYNNAMAAERGTKLHEFAANAIKLGVKLSGNSTIAMYVNDAIRYGMTPEQPLYYSENCFGTADTIKFSKKKLRIHDYKSGEGPTSIIQLRIYAALFCLEYRVNPEDIDTELAIYQSGAKNEETADPAEIRRIMDKIIHFDKMIFDMKRGAIE</sequence>
<evidence type="ECO:0008006" key="2">
    <source>
        <dbReference type="Google" id="ProtNLM"/>
    </source>
</evidence>
<evidence type="ECO:0000313" key="1">
    <source>
        <dbReference type="EMBL" id="DAG06337.1"/>
    </source>
</evidence>
<protein>
    <recommendedName>
        <fullName evidence="2">PD-(D/E)XK endonuclease-like domain-containing protein</fullName>
    </recommendedName>
</protein>
<dbReference type="EMBL" id="BK016270">
    <property type="protein sequence ID" value="DAG06337.1"/>
    <property type="molecule type" value="Genomic_DNA"/>
</dbReference>
<proteinExistence type="predicted"/>
<dbReference type="Gene3D" id="3.90.320.10">
    <property type="match status" value="1"/>
</dbReference>
<organism evidence="1">
    <name type="scientific">Siphoviridae sp. cthu813</name>
    <dbReference type="NCBI Taxonomy" id="2825618"/>
    <lineage>
        <taxon>Viruses</taxon>
        <taxon>Duplodnaviria</taxon>
        <taxon>Heunggongvirae</taxon>
        <taxon>Uroviricota</taxon>
        <taxon>Caudoviricetes</taxon>
    </lineage>
</organism>
<name>A0A8S5VHT0_9CAUD</name>
<reference evidence="1" key="1">
    <citation type="journal article" date="2021" name="Proc. Natl. Acad. Sci. U.S.A.">
        <title>A Catalog of Tens of Thousands of Viruses from Human Metagenomes Reveals Hidden Associations with Chronic Diseases.</title>
        <authorList>
            <person name="Tisza M.J."/>
            <person name="Buck C.B."/>
        </authorList>
    </citation>
    <scope>NUCLEOTIDE SEQUENCE</scope>
    <source>
        <strain evidence="1">Cthu813</strain>
    </source>
</reference>